<keyword evidence="2 10" id="KW-0812">Transmembrane</keyword>
<evidence type="ECO:0000256" key="8">
    <source>
        <dbReference type="ARBA" id="ARBA00038159"/>
    </source>
</evidence>
<dbReference type="Proteomes" id="UP000799777">
    <property type="component" value="Unassembled WGS sequence"/>
</dbReference>
<dbReference type="OrthoDB" id="5573651at2759"/>
<reference evidence="12" key="1">
    <citation type="journal article" date="2020" name="Stud. Mycol.">
        <title>101 Dothideomycetes genomes: a test case for predicting lifestyles and emergence of pathogens.</title>
        <authorList>
            <person name="Haridas S."/>
            <person name="Albert R."/>
            <person name="Binder M."/>
            <person name="Bloem J."/>
            <person name="Labutti K."/>
            <person name="Salamov A."/>
            <person name="Andreopoulos B."/>
            <person name="Baker S."/>
            <person name="Barry K."/>
            <person name="Bills G."/>
            <person name="Bluhm B."/>
            <person name="Cannon C."/>
            <person name="Castanera R."/>
            <person name="Culley D."/>
            <person name="Daum C."/>
            <person name="Ezra D."/>
            <person name="Gonzalez J."/>
            <person name="Henrissat B."/>
            <person name="Kuo A."/>
            <person name="Liang C."/>
            <person name="Lipzen A."/>
            <person name="Lutzoni F."/>
            <person name="Magnuson J."/>
            <person name="Mondo S."/>
            <person name="Nolan M."/>
            <person name="Ohm R."/>
            <person name="Pangilinan J."/>
            <person name="Park H.-J."/>
            <person name="Ramirez L."/>
            <person name="Alfaro M."/>
            <person name="Sun H."/>
            <person name="Tritt A."/>
            <person name="Yoshinaga Y."/>
            <person name="Zwiers L.-H."/>
            <person name="Turgeon B."/>
            <person name="Goodwin S."/>
            <person name="Spatafora J."/>
            <person name="Crous P."/>
            <person name="Grigoriev I."/>
        </authorList>
    </citation>
    <scope>NUCLEOTIDE SEQUENCE</scope>
    <source>
        <strain evidence="12">CBS 110217</strain>
    </source>
</reference>
<dbReference type="GO" id="GO:0016020">
    <property type="term" value="C:membrane"/>
    <property type="evidence" value="ECO:0007669"/>
    <property type="project" value="UniProtKB-SubCell"/>
</dbReference>
<comment type="caution">
    <text evidence="12">The sequence shown here is derived from an EMBL/GenBank/DDBJ whole genome shotgun (WGS) entry which is preliminary data.</text>
</comment>
<evidence type="ECO:0000313" key="12">
    <source>
        <dbReference type="EMBL" id="KAF2034128.1"/>
    </source>
</evidence>
<protein>
    <recommendedName>
        <fullName evidence="9">Maintenance of telomere capping protein 6</fullName>
    </recommendedName>
</protein>
<comment type="similarity">
    <text evidence="8">Belongs to the MTC6 family.</text>
</comment>
<accession>A0A9P4LQD9</accession>
<dbReference type="InterPro" id="IPR051008">
    <property type="entry name" value="Telomere_Capping_Maintenance"/>
</dbReference>
<evidence type="ECO:0000313" key="13">
    <source>
        <dbReference type="Proteomes" id="UP000799777"/>
    </source>
</evidence>
<dbReference type="Gene3D" id="3.10.100.10">
    <property type="entry name" value="Mannose-Binding Protein A, subunit A"/>
    <property type="match status" value="1"/>
</dbReference>
<dbReference type="SUPFAM" id="SSF56436">
    <property type="entry name" value="C-type lectin-like"/>
    <property type="match status" value="1"/>
</dbReference>
<name>A0A9P4LQD9_9PLEO</name>
<dbReference type="InterPro" id="IPR016186">
    <property type="entry name" value="C-type_lectin-like/link_sf"/>
</dbReference>
<evidence type="ECO:0000256" key="2">
    <source>
        <dbReference type="ARBA" id="ARBA00022692"/>
    </source>
</evidence>
<dbReference type="AlphaFoldDB" id="A0A9P4LQD9"/>
<dbReference type="Pfam" id="PF25506">
    <property type="entry name" value="TIM-barrel_MTC6"/>
    <property type="match status" value="1"/>
</dbReference>
<proteinExistence type="inferred from homology"/>
<evidence type="ECO:0000259" key="11">
    <source>
        <dbReference type="Pfam" id="PF25506"/>
    </source>
</evidence>
<evidence type="ECO:0000256" key="7">
    <source>
        <dbReference type="ARBA" id="ARBA00037703"/>
    </source>
</evidence>
<comment type="function">
    <text evidence="7">May be involved in telomere capping.</text>
</comment>
<evidence type="ECO:0000256" key="6">
    <source>
        <dbReference type="ARBA" id="ARBA00023180"/>
    </source>
</evidence>
<evidence type="ECO:0000256" key="3">
    <source>
        <dbReference type="ARBA" id="ARBA00022729"/>
    </source>
</evidence>
<feature type="transmembrane region" description="Helical" evidence="10">
    <location>
        <begin position="597"/>
        <end position="621"/>
    </location>
</feature>
<dbReference type="InterPro" id="IPR016187">
    <property type="entry name" value="CTDL_fold"/>
</dbReference>
<dbReference type="EMBL" id="ML978162">
    <property type="protein sequence ID" value="KAF2034128.1"/>
    <property type="molecule type" value="Genomic_DNA"/>
</dbReference>
<keyword evidence="5 10" id="KW-0472">Membrane</keyword>
<dbReference type="PANTHER" id="PTHR35518">
    <property type="entry name" value="MAINTENANCE OF TELOMOERE CAPPING"/>
    <property type="match status" value="1"/>
</dbReference>
<keyword evidence="3" id="KW-0732">Signal</keyword>
<evidence type="ECO:0000256" key="5">
    <source>
        <dbReference type="ARBA" id="ARBA00023136"/>
    </source>
</evidence>
<keyword evidence="6" id="KW-0325">Glycoprotein</keyword>
<evidence type="ECO:0000256" key="4">
    <source>
        <dbReference type="ARBA" id="ARBA00022989"/>
    </source>
</evidence>
<sequence length="645" mass="70066">MSGNSLYDPDQNALDTRWIQPWSEAFRAQRDVGLRVPINFHTIPAVSLTQACFSANQYEHNAFQKCFSNLLGVGFRRFTIDTYWDALSTTWSLCPVEQPRSNDTQAIVEVTAGLVLTVSTNAVSAKIPETTAPALQSLGFERRQDASSSSPPASDALVETSTIPVAASSPVSSSARPTVTSFPTTSGPPLMQIGKYNCTLLMQLNLLTGILGDFLDSTATTTGASLILLTLDVHAASSILDPNAPAPRLSQPQLPVDGQLLSDVMKSNLSDVTYTPSQLEQQRGNLNTSWNDVDWPNRPEEGYYNVSYNFGGNRYTVNGWPTEAFIEFKKFFRLGVGYGSIDSQMGLYNIGTDLEYIFPPGTFSEVEAAVVSSDGRVSSGCLFDAADTGVTTARNSSWAIIPAPALNVNSNPDLMAPIPAIKNLTSCGISPILNQTLAGATADKNPLPYAAYVHSTVWSWAPGEPLNATSNGDDNSNRCATISMSPYPGRWRVTDCSDRHRVACHLPGEPYNWEISNDVSDYNGAASACRSPYIFSVPHTALENAHLLAAMRNKRENNDEPVFIDLNAINVPDCWVIGTNGTCPYLSTADINRTRIVVVPTVAAVIIFVLAALTFFVKCAANRRENKRGRRRRMVGGWEYEGVPS</sequence>
<dbReference type="InterPro" id="IPR057530">
    <property type="entry name" value="TIM-barrel_MTC6"/>
</dbReference>
<organism evidence="12 13">
    <name type="scientific">Setomelanomma holmii</name>
    <dbReference type="NCBI Taxonomy" id="210430"/>
    <lineage>
        <taxon>Eukaryota</taxon>
        <taxon>Fungi</taxon>
        <taxon>Dikarya</taxon>
        <taxon>Ascomycota</taxon>
        <taxon>Pezizomycotina</taxon>
        <taxon>Dothideomycetes</taxon>
        <taxon>Pleosporomycetidae</taxon>
        <taxon>Pleosporales</taxon>
        <taxon>Pleosporineae</taxon>
        <taxon>Phaeosphaeriaceae</taxon>
        <taxon>Setomelanomma</taxon>
    </lineage>
</organism>
<keyword evidence="4 10" id="KW-1133">Transmembrane helix</keyword>
<evidence type="ECO:0000256" key="1">
    <source>
        <dbReference type="ARBA" id="ARBA00004479"/>
    </source>
</evidence>
<comment type="subcellular location">
    <subcellularLocation>
        <location evidence="1">Membrane</location>
        <topology evidence="1">Single-pass type I membrane protein</topology>
    </subcellularLocation>
</comment>
<keyword evidence="13" id="KW-1185">Reference proteome</keyword>
<feature type="domain" description="MTC6 partial TIM-barrel" evidence="11">
    <location>
        <begin position="25"/>
        <end position="438"/>
    </location>
</feature>
<dbReference type="PANTHER" id="PTHR35518:SF2">
    <property type="entry name" value="MAINTENANCE OF TELOMERE CAPPING PROTEIN 6"/>
    <property type="match status" value="1"/>
</dbReference>
<gene>
    <name evidence="12" type="ORF">EK21DRAFT_85576</name>
</gene>
<evidence type="ECO:0000256" key="10">
    <source>
        <dbReference type="SAM" id="Phobius"/>
    </source>
</evidence>
<evidence type="ECO:0000256" key="9">
    <source>
        <dbReference type="ARBA" id="ARBA00039865"/>
    </source>
</evidence>